<dbReference type="Pfam" id="PF00358">
    <property type="entry name" value="PTS_EIIA_1"/>
    <property type="match status" value="1"/>
</dbReference>
<dbReference type="PROSITE" id="PS51098">
    <property type="entry name" value="PTS_EIIB_TYPE_1"/>
    <property type="match status" value="1"/>
</dbReference>
<comment type="subcellular location">
    <subcellularLocation>
        <location evidence="1">Cell membrane</location>
        <topology evidence="1">Multi-pass membrane protein</topology>
    </subcellularLocation>
</comment>
<feature type="transmembrane region" description="Helical" evidence="12">
    <location>
        <begin position="101"/>
        <end position="121"/>
    </location>
</feature>
<dbReference type="CDD" id="cd00212">
    <property type="entry name" value="PTS_IIB_glc"/>
    <property type="match status" value="1"/>
</dbReference>
<evidence type="ECO:0000313" key="16">
    <source>
        <dbReference type="EMBL" id="MBD7914653.1"/>
    </source>
</evidence>
<sequence>MKSYRETAINILKNVGGEKNVAYLEHCSTRLRFTLVDDKKANISELKKIDGVVGVVTSAQCQVIIGNEVIEVYDEIMKIANIGQGEGKNASESNKKIGATILDFIVGVFQPLVPVIAGSGILKSLLLLLSMLGVLDKSSQLYSILNNIGEAGFYFLPIFVASTTASKLKSNKLVSISAVAALILPSMTSIMAEGASIFGLPITNINYTSQVFPAILCVLFLAQIEKLFTKISPKAIRIFFVPLMTLLITVPVTLVAIGPLGYFLGQGFTTCILFLYSKLGWVAIAILAPVLPFLISTGMHKALVPYAVSSITEMGYELLYLPASLAHNISEAGACFAVAVKSKDDKTKSTAISSGVSALFGITEPALYSLTIQNKKVLSSVMTGSFAGAIFIGIFAVRAFAAVGPGLASVSMFISEELPKNILYAIIGALISFIVAFLVGFILWKEQKEEVIEERVESNDLNKEITLVSYANGEVVNIENVKDDMFSQKILGNGIAIIPEDGALYAPCDGTIETVFHTNHAIAIKSNCGKEILLHVGIDTVKLEGKYFEAKVKEGDRVKAGDLLLNFDIEAIKREGYNTVIPMVITNMENINIQSKIQGNTKVGKDLVLVRTMEV</sequence>
<keyword evidence="2" id="KW-0813">Transport</keyword>
<name>A0ABR8Q2K7_9CLOT</name>
<keyword evidence="9 12" id="KW-1133">Transmembrane helix</keyword>
<dbReference type="PROSITE" id="PS00371">
    <property type="entry name" value="PTS_EIIA_TYPE_1_HIS"/>
    <property type="match status" value="1"/>
</dbReference>
<organism evidence="16 17">
    <name type="scientific">Clostridium gallinarum</name>
    <dbReference type="NCBI Taxonomy" id="2762246"/>
    <lineage>
        <taxon>Bacteria</taxon>
        <taxon>Bacillati</taxon>
        <taxon>Bacillota</taxon>
        <taxon>Clostridia</taxon>
        <taxon>Eubacteriales</taxon>
        <taxon>Clostridiaceae</taxon>
        <taxon>Clostridium</taxon>
    </lineage>
</organism>
<evidence type="ECO:0000256" key="8">
    <source>
        <dbReference type="ARBA" id="ARBA00022777"/>
    </source>
</evidence>
<dbReference type="PROSITE" id="PS51103">
    <property type="entry name" value="PTS_EIIC_TYPE_1"/>
    <property type="match status" value="1"/>
</dbReference>
<dbReference type="InterPro" id="IPR013013">
    <property type="entry name" value="PTS_EIIC_1"/>
</dbReference>
<feature type="transmembrane region" description="Helical" evidence="12">
    <location>
        <begin position="274"/>
        <end position="295"/>
    </location>
</feature>
<evidence type="ECO:0000256" key="5">
    <source>
        <dbReference type="ARBA" id="ARBA00022679"/>
    </source>
</evidence>
<dbReference type="InterPro" id="IPR001127">
    <property type="entry name" value="PTS_EIIA_1_perm"/>
</dbReference>
<feature type="transmembrane region" description="Helical" evidence="12">
    <location>
        <begin position="141"/>
        <end position="161"/>
    </location>
</feature>
<keyword evidence="8" id="KW-0418">Kinase</keyword>
<dbReference type="PANTHER" id="PTHR30175">
    <property type="entry name" value="PHOSPHOTRANSFERASE SYSTEM TRANSPORT PROTEIN"/>
    <property type="match status" value="1"/>
</dbReference>
<dbReference type="InterPro" id="IPR036878">
    <property type="entry name" value="Glu_permease_IIB"/>
</dbReference>
<keyword evidence="6" id="KW-0598">Phosphotransferase system</keyword>
<evidence type="ECO:0000259" key="15">
    <source>
        <dbReference type="PROSITE" id="PS51103"/>
    </source>
</evidence>
<dbReference type="SUPFAM" id="SSF55604">
    <property type="entry name" value="Glucose permease domain IIB"/>
    <property type="match status" value="1"/>
</dbReference>
<dbReference type="InterPro" id="IPR011055">
    <property type="entry name" value="Dup_hybrid_motif"/>
</dbReference>
<dbReference type="Pfam" id="PF00367">
    <property type="entry name" value="PTS_EIIB"/>
    <property type="match status" value="1"/>
</dbReference>
<evidence type="ECO:0000256" key="2">
    <source>
        <dbReference type="ARBA" id="ARBA00022448"/>
    </source>
</evidence>
<evidence type="ECO:0000256" key="4">
    <source>
        <dbReference type="ARBA" id="ARBA00022597"/>
    </source>
</evidence>
<dbReference type="Gene3D" id="3.30.1360.60">
    <property type="entry name" value="Glucose permease domain IIB"/>
    <property type="match status" value="1"/>
</dbReference>
<accession>A0ABR8Q2K7</accession>
<feature type="active site" description="Phosphocysteine intermediate; for EIIB activity" evidence="11">
    <location>
        <position position="27"/>
    </location>
</feature>
<dbReference type="InterPro" id="IPR011297">
    <property type="entry name" value="PTS_IIABC_b_glu"/>
</dbReference>
<dbReference type="NCBIfam" id="TIGR00830">
    <property type="entry name" value="PTBA"/>
    <property type="match status" value="1"/>
</dbReference>
<dbReference type="PROSITE" id="PS51093">
    <property type="entry name" value="PTS_EIIA_TYPE_1"/>
    <property type="match status" value="1"/>
</dbReference>
<dbReference type="EMBL" id="JACSQZ010000014">
    <property type="protein sequence ID" value="MBD7914653.1"/>
    <property type="molecule type" value="Genomic_DNA"/>
</dbReference>
<feature type="transmembrane region" description="Helical" evidence="12">
    <location>
        <begin position="377"/>
        <end position="401"/>
    </location>
</feature>
<protein>
    <submittedName>
        <fullName evidence="16">PTS glucose transporter subunit IIA</fullName>
    </submittedName>
</protein>
<feature type="transmembrane region" description="Helical" evidence="12">
    <location>
        <begin position="204"/>
        <end position="224"/>
    </location>
</feature>
<keyword evidence="5" id="KW-0808">Transferase</keyword>
<dbReference type="PANTHER" id="PTHR30175:SF1">
    <property type="entry name" value="PTS SYSTEM ARBUTIN-, CELLOBIOSE-, AND SALICIN-SPECIFIC EIIBC COMPONENT-RELATED"/>
    <property type="match status" value="1"/>
</dbReference>
<feature type="transmembrane region" description="Helical" evidence="12">
    <location>
        <begin position="173"/>
        <end position="192"/>
    </location>
</feature>
<evidence type="ECO:0000256" key="12">
    <source>
        <dbReference type="SAM" id="Phobius"/>
    </source>
</evidence>
<gene>
    <name evidence="16" type="ORF">H9660_05795</name>
</gene>
<dbReference type="NCBIfam" id="TIGR01995">
    <property type="entry name" value="PTS-II-ABC-beta"/>
    <property type="match status" value="1"/>
</dbReference>
<dbReference type="InterPro" id="IPR001996">
    <property type="entry name" value="PTS_IIB_1"/>
</dbReference>
<reference evidence="16 17" key="1">
    <citation type="submission" date="2020-08" db="EMBL/GenBank/DDBJ databases">
        <title>A Genomic Blueprint of the Chicken Gut Microbiome.</title>
        <authorList>
            <person name="Gilroy R."/>
            <person name="Ravi A."/>
            <person name="Getino M."/>
            <person name="Pursley I."/>
            <person name="Horton D.L."/>
            <person name="Alikhan N.-F."/>
            <person name="Baker D."/>
            <person name="Gharbi K."/>
            <person name="Hall N."/>
            <person name="Watson M."/>
            <person name="Adriaenssens E.M."/>
            <person name="Foster-Nyarko E."/>
            <person name="Jarju S."/>
            <person name="Secka A."/>
            <person name="Antonio M."/>
            <person name="Oren A."/>
            <person name="Chaudhuri R."/>
            <person name="La Ragione R.M."/>
            <person name="Hildebrand F."/>
            <person name="Pallen M.J."/>
        </authorList>
    </citation>
    <scope>NUCLEOTIDE SEQUENCE [LARGE SCALE GENOMIC DNA]</scope>
    <source>
        <strain evidence="16 17">Sa3CUN1</strain>
    </source>
</reference>
<evidence type="ECO:0000256" key="9">
    <source>
        <dbReference type="ARBA" id="ARBA00022989"/>
    </source>
</evidence>
<proteinExistence type="predicted"/>
<evidence type="ECO:0000256" key="10">
    <source>
        <dbReference type="ARBA" id="ARBA00023136"/>
    </source>
</evidence>
<feature type="transmembrane region" description="Helical" evidence="12">
    <location>
        <begin position="421"/>
        <end position="444"/>
    </location>
</feature>
<dbReference type="SUPFAM" id="SSF51261">
    <property type="entry name" value="Duplicated hybrid motif"/>
    <property type="match status" value="1"/>
</dbReference>
<dbReference type="PROSITE" id="PS01035">
    <property type="entry name" value="PTS_EIIB_TYPE_1_CYS"/>
    <property type="match status" value="1"/>
</dbReference>
<dbReference type="RefSeq" id="WP_191749417.1">
    <property type="nucleotide sequence ID" value="NZ_JACSQZ010000014.1"/>
</dbReference>
<evidence type="ECO:0000256" key="3">
    <source>
        <dbReference type="ARBA" id="ARBA00022475"/>
    </source>
</evidence>
<keyword evidence="3" id="KW-1003">Cell membrane</keyword>
<dbReference type="InterPro" id="IPR003352">
    <property type="entry name" value="PTS_EIIC"/>
</dbReference>
<evidence type="ECO:0000256" key="1">
    <source>
        <dbReference type="ARBA" id="ARBA00004651"/>
    </source>
</evidence>
<keyword evidence="4 16" id="KW-0762">Sugar transport</keyword>
<comment type="caution">
    <text evidence="16">The sequence shown here is derived from an EMBL/GenBank/DDBJ whole genome shotgun (WGS) entry which is preliminary data.</text>
</comment>
<dbReference type="InterPro" id="IPR050558">
    <property type="entry name" value="PTS_Sugar-Specific_Components"/>
</dbReference>
<dbReference type="Proteomes" id="UP000640335">
    <property type="component" value="Unassembled WGS sequence"/>
</dbReference>
<keyword evidence="7 12" id="KW-0812">Transmembrane</keyword>
<evidence type="ECO:0000313" key="17">
    <source>
        <dbReference type="Proteomes" id="UP000640335"/>
    </source>
</evidence>
<dbReference type="Gene3D" id="2.70.70.10">
    <property type="entry name" value="Glucose Permease (Domain IIA)"/>
    <property type="match status" value="1"/>
</dbReference>
<evidence type="ECO:0000256" key="7">
    <source>
        <dbReference type="ARBA" id="ARBA00022692"/>
    </source>
</evidence>
<feature type="domain" description="PTS EIIB type-1" evidence="14">
    <location>
        <begin position="5"/>
        <end position="86"/>
    </location>
</feature>
<feature type="transmembrane region" description="Helical" evidence="12">
    <location>
        <begin position="236"/>
        <end position="262"/>
    </location>
</feature>
<evidence type="ECO:0000256" key="6">
    <source>
        <dbReference type="ARBA" id="ARBA00022683"/>
    </source>
</evidence>
<dbReference type="InterPro" id="IPR018113">
    <property type="entry name" value="PTrfase_EIIB_Cys"/>
</dbReference>
<feature type="domain" description="PTS EIIA type-1" evidence="13">
    <location>
        <begin position="483"/>
        <end position="587"/>
    </location>
</feature>
<evidence type="ECO:0000256" key="11">
    <source>
        <dbReference type="PROSITE-ProRule" id="PRU00421"/>
    </source>
</evidence>
<keyword evidence="17" id="KW-1185">Reference proteome</keyword>
<dbReference type="Pfam" id="PF02378">
    <property type="entry name" value="PTS_EIIC"/>
    <property type="match status" value="1"/>
</dbReference>
<evidence type="ECO:0000259" key="14">
    <source>
        <dbReference type="PROSITE" id="PS51098"/>
    </source>
</evidence>
<evidence type="ECO:0000259" key="13">
    <source>
        <dbReference type="PROSITE" id="PS51093"/>
    </source>
</evidence>
<keyword evidence="10 12" id="KW-0472">Membrane</keyword>
<feature type="domain" description="PTS EIIC type-1" evidence="15">
    <location>
        <begin position="103"/>
        <end position="455"/>
    </location>
</feature>